<keyword evidence="5" id="KW-0411">Iron-sulfur</keyword>
<evidence type="ECO:0000259" key="6">
    <source>
        <dbReference type="PROSITE" id="PS51918"/>
    </source>
</evidence>
<evidence type="ECO:0000256" key="3">
    <source>
        <dbReference type="ARBA" id="ARBA00022723"/>
    </source>
</evidence>
<evidence type="ECO:0000313" key="7">
    <source>
        <dbReference type="EMBL" id="MEM5536893.1"/>
    </source>
</evidence>
<dbReference type="Proteomes" id="UP001449225">
    <property type="component" value="Unassembled WGS sequence"/>
</dbReference>
<accession>A0ABU9TT44</accession>
<reference evidence="7 8" key="1">
    <citation type="submission" date="2024-03" db="EMBL/GenBank/DDBJ databases">
        <title>Community enrichment and isolation of bacterial strains for fucoidan degradation.</title>
        <authorList>
            <person name="Sichert A."/>
        </authorList>
    </citation>
    <scope>NUCLEOTIDE SEQUENCE [LARGE SCALE GENOMIC DNA]</scope>
    <source>
        <strain evidence="7 8">AS76</strain>
    </source>
</reference>
<dbReference type="Pfam" id="PF04055">
    <property type="entry name" value="Radical_SAM"/>
    <property type="match status" value="1"/>
</dbReference>
<proteinExistence type="predicted"/>
<dbReference type="InterPro" id="IPR058240">
    <property type="entry name" value="rSAM_sf"/>
</dbReference>
<dbReference type="PANTHER" id="PTHR11228">
    <property type="entry name" value="RADICAL SAM DOMAIN PROTEIN"/>
    <property type="match status" value="1"/>
</dbReference>
<dbReference type="InterPro" id="IPR050377">
    <property type="entry name" value="Radical_SAM_PqqE_MftC-like"/>
</dbReference>
<gene>
    <name evidence="7" type="ORF">WNY58_10875</name>
</gene>
<dbReference type="SFLD" id="SFLDS00029">
    <property type="entry name" value="Radical_SAM"/>
    <property type="match status" value="1"/>
</dbReference>
<dbReference type="SFLD" id="SFLDG01067">
    <property type="entry name" value="SPASM/twitch_domain_containing"/>
    <property type="match status" value="1"/>
</dbReference>
<sequence>MQRIHTDNWFVTPDGKPRGYIEPHALKELWFHTGTACNLQCSFCLEGSGPGDTRLELVKFADVKPLIDESLTLDVEQFSFTGGEPFLAKQLVQILAYAATFKPCLVLTNGTDALQQRMDEVRTLLASKHPVSFRISIDYPTAQQHDAGRGEGTFSKALQGLKALYDLGFSVSVARHMDKDEERAEMEAAYRELFVAHGLPGDLHIVAFPDFATPGSLPHVPQVTTHCMTTYQTEKSRKDFMCAFSKMVVKKQGQMKVYACTLVDDDEEYDQGSSLTESLSERISMKHHRCYSCFAYGSSCSEA</sequence>
<comment type="caution">
    <text evidence="7">The sequence shown here is derived from an EMBL/GenBank/DDBJ whole genome shotgun (WGS) entry which is preliminary data.</text>
</comment>
<dbReference type="RefSeq" id="WP_067985127.1">
    <property type="nucleotide sequence ID" value="NZ_CAXBCE010000014.1"/>
</dbReference>
<dbReference type="CDD" id="cd01335">
    <property type="entry name" value="Radical_SAM"/>
    <property type="match status" value="1"/>
</dbReference>
<keyword evidence="2" id="KW-0949">S-adenosyl-L-methionine</keyword>
<name>A0ABU9TT44_9GAMM</name>
<dbReference type="InterPro" id="IPR007197">
    <property type="entry name" value="rSAM"/>
</dbReference>
<organism evidence="7 8">
    <name type="scientific">Neptuniibacter pectenicola</name>
    <dbReference type="NCBI Taxonomy" id="1806669"/>
    <lineage>
        <taxon>Bacteria</taxon>
        <taxon>Pseudomonadati</taxon>
        <taxon>Pseudomonadota</taxon>
        <taxon>Gammaproteobacteria</taxon>
        <taxon>Oceanospirillales</taxon>
        <taxon>Oceanospirillaceae</taxon>
        <taxon>Neptuniibacter</taxon>
    </lineage>
</organism>
<keyword evidence="4" id="KW-0408">Iron</keyword>
<dbReference type="EMBL" id="JBBMRA010000009">
    <property type="protein sequence ID" value="MEM5536893.1"/>
    <property type="molecule type" value="Genomic_DNA"/>
</dbReference>
<comment type="cofactor">
    <cofactor evidence="1">
        <name>[4Fe-4S] cluster</name>
        <dbReference type="ChEBI" id="CHEBI:49883"/>
    </cofactor>
</comment>
<protein>
    <submittedName>
        <fullName evidence="7">Radical SAM protein</fullName>
    </submittedName>
</protein>
<feature type="domain" description="Radical SAM core" evidence="6">
    <location>
        <begin position="21"/>
        <end position="243"/>
    </location>
</feature>
<evidence type="ECO:0000256" key="1">
    <source>
        <dbReference type="ARBA" id="ARBA00001966"/>
    </source>
</evidence>
<keyword evidence="3" id="KW-0479">Metal-binding</keyword>
<keyword evidence="8" id="KW-1185">Reference proteome</keyword>
<dbReference type="PROSITE" id="PS51918">
    <property type="entry name" value="RADICAL_SAM"/>
    <property type="match status" value="1"/>
</dbReference>
<evidence type="ECO:0000313" key="8">
    <source>
        <dbReference type="Proteomes" id="UP001449225"/>
    </source>
</evidence>
<evidence type="ECO:0000256" key="4">
    <source>
        <dbReference type="ARBA" id="ARBA00023004"/>
    </source>
</evidence>
<dbReference type="Gene3D" id="3.20.20.70">
    <property type="entry name" value="Aldolase class I"/>
    <property type="match status" value="1"/>
</dbReference>
<dbReference type="SUPFAM" id="SSF102114">
    <property type="entry name" value="Radical SAM enzymes"/>
    <property type="match status" value="1"/>
</dbReference>
<evidence type="ECO:0000256" key="5">
    <source>
        <dbReference type="ARBA" id="ARBA00023014"/>
    </source>
</evidence>
<dbReference type="PANTHER" id="PTHR11228:SF22">
    <property type="entry name" value="PEPTIDE BIOSYNTHESIS PROTEIN YYDG-RELATED"/>
    <property type="match status" value="1"/>
</dbReference>
<dbReference type="InterPro" id="IPR013785">
    <property type="entry name" value="Aldolase_TIM"/>
</dbReference>
<evidence type="ECO:0000256" key="2">
    <source>
        <dbReference type="ARBA" id="ARBA00022691"/>
    </source>
</evidence>